<evidence type="ECO:0000256" key="3">
    <source>
        <dbReference type="ARBA" id="ARBA00013194"/>
    </source>
</evidence>
<accession>A0A1H6YUY3</accession>
<evidence type="ECO:0000313" key="9">
    <source>
        <dbReference type="Proteomes" id="UP000198866"/>
    </source>
</evidence>
<dbReference type="EMBL" id="FNYE01000011">
    <property type="protein sequence ID" value="SEJ44126.1"/>
    <property type="molecule type" value="Genomic_DNA"/>
</dbReference>
<proteinExistence type="inferred from homology"/>
<dbReference type="OrthoDB" id="9769613at2"/>
<comment type="similarity">
    <text evidence="2">Belongs to the PpiC/parvulin rotamase family.</text>
</comment>
<feature type="domain" description="PpiC" evidence="7">
    <location>
        <begin position="99"/>
        <end position="203"/>
    </location>
</feature>
<dbReference type="PANTHER" id="PTHR47245">
    <property type="entry name" value="PEPTIDYLPROLYL ISOMERASE"/>
    <property type="match status" value="1"/>
</dbReference>
<sequence>MQNDPTDVATVNGVALHRPDEMLDAGTLRQRACTELLRQAAIAQGLLDADDPTSADGATSPAATAAIDALLERVLHVPEPADDACRRYYAAHPARYAVGECVHARHVLFAVTQGVDVNALRQRAEACLLDVRCSDADKVDRFARAAAELSNCPSGAAGGDLGWLAADECAPEFASQLFGQTEIGVLPRLVHTRFGLHVVEVLARKPGAQQDFETVRTAVAQTLRQLAFSTAVRQYVSLEAAHADIIGVDIEAAATPLVQ</sequence>
<dbReference type="InterPro" id="IPR046357">
    <property type="entry name" value="PPIase_dom_sf"/>
</dbReference>
<evidence type="ECO:0000256" key="4">
    <source>
        <dbReference type="ARBA" id="ARBA00023110"/>
    </source>
</evidence>
<evidence type="ECO:0000259" key="7">
    <source>
        <dbReference type="PROSITE" id="PS50198"/>
    </source>
</evidence>
<dbReference type="InterPro" id="IPR050245">
    <property type="entry name" value="PrsA_foldase"/>
</dbReference>
<dbReference type="EC" id="5.2.1.8" evidence="3"/>
<name>A0A1H6YUY3_9BURK</name>
<gene>
    <name evidence="8" type="ORF">SAMN05192539_101127</name>
</gene>
<dbReference type="RefSeq" id="WP_090866590.1">
    <property type="nucleotide sequence ID" value="NZ_FNYE01000011.1"/>
</dbReference>
<protein>
    <recommendedName>
        <fullName evidence="3">peptidylprolyl isomerase</fullName>
        <ecNumber evidence="3">5.2.1.8</ecNumber>
    </recommendedName>
</protein>
<dbReference type="AlphaFoldDB" id="A0A1H6YUY3"/>
<dbReference type="PROSITE" id="PS50198">
    <property type="entry name" value="PPIC_PPIASE_2"/>
    <property type="match status" value="1"/>
</dbReference>
<keyword evidence="4 6" id="KW-0697">Rotamase</keyword>
<dbReference type="PANTHER" id="PTHR47245:SF2">
    <property type="entry name" value="PEPTIDYL-PROLYL CIS-TRANS ISOMERASE HP_0175-RELATED"/>
    <property type="match status" value="1"/>
</dbReference>
<evidence type="ECO:0000256" key="2">
    <source>
        <dbReference type="ARBA" id="ARBA00007656"/>
    </source>
</evidence>
<dbReference type="InterPro" id="IPR023058">
    <property type="entry name" value="PPIase_PpiC_CS"/>
</dbReference>
<dbReference type="STRING" id="667676.SAMN05192539_101127"/>
<evidence type="ECO:0000313" key="8">
    <source>
        <dbReference type="EMBL" id="SEJ44126.1"/>
    </source>
</evidence>
<dbReference type="Pfam" id="PF00639">
    <property type="entry name" value="Rotamase"/>
    <property type="match status" value="1"/>
</dbReference>
<dbReference type="Proteomes" id="UP000198866">
    <property type="component" value="Unassembled WGS sequence"/>
</dbReference>
<evidence type="ECO:0000256" key="6">
    <source>
        <dbReference type="PROSITE-ProRule" id="PRU00278"/>
    </source>
</evidence>
<evidence type="ECO:0000256" key="5">
    <source>
        <dbReference type="ARBA" id="ARBA00023235"/>
    </source>
</evidence>
<dbReference type="SUPFAM" id="SSF54534">
    <property type="entry name" value="FKBP-like"/>
    <property type="match status" value="1"/>
</dbReference>
<dbReference type="PROSITE" id="PS01096">
    <property type="entry name" value="PPIC_PPIASE_1"/>
    <property type="match status" value="1"/>
</dbReference>
<organism evidence="8 9">
    <name type="scientific">Paraburkholderia diazotrophica</name>
    <dbReference type="NCBI Taxonomy" id="667676"/>
    <lineage>
        <taxon>Bacteria</taxon>
        <taxon>Pseudomonadati</taxon>
        <taxon>Pseudomonadota</taxon>
        <taxon>Betaproteobacteria</taxon>
        <taxon>Burkholderiales</taxon>
        <taxon>Burkholderiaceae</taxon>
        <taxon>Paraburkholderia</taxon>
    </lineage>
</organism>
<dbReference type="GO" id="GO:0003755">
    <property type="term" value="F:peptidyl-prolyl cis-trans isomerase activity"/>
    <property type="evidence" value="ECO:0007669"/>
    <property type="project" value="UniProtKB-KW"/>
</dbReference>
<dbReference type="InterPro" id="IPR000297">
    <property type="entry name" value="PPIase_PpiC"/>
</dbReference>
<comment type="catalytic activity">
    <reaction evidence="1">
        <text>[protein]-peptidylproline (omega=180) = [protein]-peptidylproline (omega=0)</text>
        <dbReference type="Rhea" id="RHEA:16237"/>
        <dbReference type="Rhea" id="RHEA-COMP:10747"/>
        <dbReference type="Rhea" id="RHEA-COMP:10748"/>
        <dbReference type="ChEBI" id="CHEBI:83833"/>
        <dbReference type="ChEBI" id="CHEBI:83834"/>
        <dbReference type="EC" id="5.2.1.8"/>
    </reaction>
</comment>
<evidence type="ECO:0000256" key="1">
    <source>
        <dbReference type="ARBA" id="ARBA00000971"/>
    </source>
</evidence>
<reference evidence="9" key="1">
    <citation type="submission" date="2016-10" db="EMBL/GenBank/DDBJ databases">
        <authorList>
            <person name="Varghese N."/>
            <person name="Submissions S."/>
        </authorList>
    </citation>
    <scope>NUCLEOTIDE SEQUENCE [LARGE SCALE GENOMIC DNA]</scope>
    <source>
        <strain evidence="9">LMG 26031</strain>
    </source>
</reference>
<keyword evidence="5 6" id="KW-0413">Isomerase</keyword>
<keyword evidence="9" id="KW-1185">Reference proteome</keyword>
<dbReference type="Gene3D" id="3.10.50.40">
    <property type="match status" value="1"/>
</dbReference>